<dbReference type="GO" id="GO:0000272">
    <property type="term" value="P:polysaccharide catabolic process"/>
    <property type="evidence" value="ECO:0007669"/>
    <property type="project" value="UniProtKB-KW"/>
</dbReference>
<keyword evidence="17" id="KW-0961">Cell wall biogenesis/degradation</keyword>
<keyword evidence="8" id="KW-0134">Cell wall</keyword>
<evidence type="ECO:0000256" key="4">
    <source>
        <dbReference type="ARBA" id="ARBA00008773"/>
    </source>
</evidence>
<evidence type="ECO:0000256" key="12">
    <source>
        <dbReference type="ARBA" id="ARBA00022801"/>
    </source>
</evidence>
<keyword evidence="10" id="KW-0336">GPI-anchor</keyword>
<name>A0A1Y1ZZ85_9PLEO</name>
<dbReference type="STRING" id="1231657.A0A1Y1ZZ85"/>
<evidence type="ECO:0000256" key="20">
    <source>
        <dbReference type="ARBA" id="ARBA00032134"/>
    </source>
</evidence>
<dbReference type="GO" id="GO:0009277">
    <property type="term" value="C:fungal-type cell wall"/>
    <property type="evidence" value="ECO:0007669"/>
    <property type="project" value="TreeGrafter"/>
</dbReference>
<proteinExistence type="inferred from homology"/>
<evidence type="ECO:0000256" key="7">
    <source>
        <dbReference type="ARBA" id="ARBA00022475"/>
    </source>
</evidence>
<keyword evidence="16" id="KW-0449">Lipoprotein</keyword>
<dbReference type="SUPFAM" id="SSF51445">
    <property type="entry name" value="(Trans)glycosidases"/>
    <property type="match status" value="1"/>
</dbReference>
<comment type="caution">
    <text evidence="24">The sequence shown here is derived from an EMBL/GenBank/DDBJ whole genome shotgun (WGS) entry which is preliminary data.</text>
</comment>
<dbReference type="AlphaFoldDB" id="A0A1Y1ZZ85"/>
<sequence length="440" mass="46971">MWSASLLSLAAVLSAATAALQGFNYGASFADNTPKHQADFEYEFNAAKQLHGTNGQFTSARIYTMIQSGTTNELIEAIPAAVNTHTTLLLGLWASGGPELFANEIAMLQKAVQLYGTAFTDLVVGISVGSEDLYRISPTGIKNLSGVGAGPDTLVSYIQLVRATIQTTGLARKPIGHVDTWTAYVNQSNNALIDAVDWIGVDAYPYFQTTMVNDIVSANKSFYDAYDYTVRVSLGKPVWVTETGWPVSGPSAFMAVASAENARIYWEDVSCSLISKGINLYYYTLQDVQMGAPSPSFGIMPGGDLSQVNPLFDLTCGANTVSTLSISVLFLLLSSALSPLLLLFLYNLSIISSALSPFLPAPSKCGPCACTPSTQLIPVPTERVGPWIADANRYAKVFSSSTASSTEILTRTESSILTASNKVSTHSYALKTDVSQASCR</sequence>
<evidence type="ECO:0000256" key="3">
    <source>
        <dbReference type="ARBA" id="ARBA00004609"/>
    </source>
</evidence>
<evidence type="ECO:0000256" key="23">
    <source>
        <dbReference type="SAM" id="SignalP"/>
    </source>
</evidence>
<dbReference type="InterPro" id="IPR017853">
    <property type="entry name" value="GH"/>
</dbReference>
<dbReference type="EMBL" id="MCFA01000025">
    <property type="protein sequence ID" value="ORY15500.1"/>
    <property type="molecule type" value="Genomic_DNA"/>
</dbReference>
<feature type="chain" id="PRO_5012666157" description="Probable glucan endo-1,3-beta-glucosidase eglC" evidence="23">
    <location>
        <begin position="19"/>
        <end position="440"/>
    </location>
</feature>
<keyword evidence="7" id="KW-1003">Cell membrane</keyword>
<dbReference type="Gene3D" id="3.20.20.80">
    <property type="entry name" value="Glycosidases"/>
    <property type="match status" value="1"/>
</dbReference>
<gene>
    <name evidence="24" type="ORF">BCR34DRAFT_642996</name>
</gene>
<keyword evidence="18" id="KW-0624">Polysaccharide degradation</keyword>
<protein>
    <recommendedName>
        <fullName evidence="6">Probable glucan endo-1,3-beta-glucosidase eglC</fullName>
        <ecNumber evidence="5">3.2.1.39</ecNumber>
    </recommendedName>
    <alternativeName>
        <fullName evidence="20">Endo-1,3-beta-glucanase eglC</fullName>
    </alternativeName>
    <alternativeName>
        <fullName evidence="21">Laminarinase eglC</fullName>
    </alternativeName>
</protein>
<keyword evidence="25" id="KW-1185">Reference proteome</keyword>
<evidence type="ECO:0000313" key="24">
    <source>
        <dbReference type="EMBL" id="ORY15500.1"/>
    </source>
</evidence>
<dbReference type="GO" id="GO:0098552">
    <property type="term" value="C:side of membrane"/>
    <property type="evidence" value="ECO:0007669"/>
    <property type="project" value="UniProtKB-KW"/>
</dbReference>
<keyword evidence="15" id="KW-0119">Carbohydrate metabolism</keyword>
<feature type="signal peptide" evidence="23">
    <location>
        <begin position="1"/>
        <end position="18"/>
    </location>
</feature>
<evidence type="ECO:0000256" key="15">
    <source>
        <dbReference type="ARBA" id="ARBA00023277"/>
    </source>
</evidence>
<evidence type="ECO:0000256" key="19">
    <source>
        <dbReference type="ARBA" id="ARBA00025152"/>
    </source>
</evidence>
<accession>A0A1Y1ZZ85</accession>
<comment type="catalytic activity">
    <reaction evidence="1">
        <text>Hydrolysis of (1-&gt;3)-beta-D-glucosidic linkages in (1-&gt;3)-beta-D-glucans.</text>
        <dbReference type="EC" id="3.2.1.39"/>
    </reaction>
</comment>
<evidence type="ECO:0000256" key="17">
    <source>
        <dbReference type="ARBA" id="ARBA00023316"/>
    </source>
</evidence>
<dbReference type="Proteomes" id="UP000193144">
    <property type="component" value="Unassembled WGS sequence"/>
</dbReference>
<comment type="function">
    <text evidence="19">Glucanases play a role in cell expansion during growth, in cell-cell fusion during mating, and in spore release during sporulation. This enzyme may be involved in beta-glucan degradation and also function biosynthetically as a transglycosylase.</text>
</comment>
<dbReference type="GO" id="GO:0005576">
    <property type="term" value="C:extracellular region"/>
    <property type="evidence" value="ECO:0007669"/>
    <property type="project" value="TreeGrafter"/>
</dbReference>
<evidence type="ECO:0000256" key="8">
    <source>
        <dbReference type="ARBA" id="ARBA00022512"/>
    </source>
</evidence>
<evidence type="ECO:0000256" key="9">
    <source>
        <dbReference type="ARBA" id="ARBA00022525"/>
    </source>
</evidence>
<dbReference type="GO" id="GO:0071555">
    <property type="term" value="P:cell wall organization"/>
    <property type="evidence" value="ECO:0007669"/>
    <property type="project" value="UniProtKB-KW"/>
</dbReference>
<evidence type="ECO:0000256" key="18">
    <source>
        <dbReference type="ARBA" id="ARBA00023326"/>
    </source>
</evidence>
<keyword evidence="14" id="KW-0325">Glycoprotein</keyword>
<evidence type="ECO:0000256" key="5">
    <source>
        <dbReference type="ARBA" id="ARBA00012780"/>
    </source>
</evidence>
<evidence type="ECO:0000256" key="2">
    <source>
        <dbReference type="ARBA" id="ARBA00004191"/>
    </source>
</evidence>
<comment type="subcellular location">
    <subcellularLocation>
        <location evidence="3">Cell membrane</location>
        <topology evidence="3">Lipid-anchor</topology>
        <topology evidence="3">GPI-anchor</topology>
    </subcellularLocation>
    <subcellularLocation>
        <location evidence="2">Secreted</location>
        <location evidence="2">Cell wall</location>
    </subcellularLocation>
</comment>
<evidence type="ECO:0000313" key="25">
    <source>
        <dbReference type="Proteomes" id="UP000193144"/>
    </source>
</evidence>
<evidence type="ECO:0000256" key="10">
    <source>
        <dbReference type="ARBA" id="ARBA00022622"/>
    </source>
</evidence>
<evidence type="ECO:0000256" key="22">
    <source>
        <dbReference type="RuleBase" id="RU004335"/>
    </source>
</evidence>
<reference evidence="24 25" key="1">
    <citation type="submission" date="2016-07" db="EMBL/GenBank/DDBJ databases">
        <title>Pervasive Adenine N6-methylation of Active Genes in Fungi.</title>
        <authorList>
            <consortium name="DOE Joint Genome Institute"/>
            <person name="Mondo S.J."/>
            <person name="Dannebaum R.O."/>
            <person name="Kuo R.C."/>
            <person name="Labutti K."/>
            <person name="Haridas S."/>
            <person name="Kuo A."/>
            <person name="Salamov A."/>
            <person name="Ahrendt S.R."/>
            <person name="Lipzen A."/>
            <person name="Sullivan W."/>
            <person name="Andreopoulos W.B."/>
            <person name="Clum A."/>
            <person name="Lindquist E."/>
            <person name="Daum C."/>
            <person name="Ramamoorthy G.K."/>
            <person name="Gryganskyi A."/>
            <person name="Culley D."/>
            <person name="Magnuson J.K."/>
            <person name="James T.Y."/>
            <person name="O'Malley M.A."/>
            <person name="Stajich J.E."/>
            <person name="Spatafora J.W."/>
            <person name="Visel A."/>
            <person name="Grigoriev I.V."/>
        </authorList>
    </citation>
    <scope>NUCLEOTIDE SEQUENCE [LARGE SCALE GENOMIC DNA]</scope>
    <source>
        <strain evidence="24 25">CBS 115471</strain>
    </source>
</reference>
<evidence type="ECO:0000256" key="1">
    <source>
        <dbReference type="ARBA" id="ARBA00000382"/>
    </source>
</evidence>
<evidence type="ECO:0000256" key="13">
    <source>
        <dbReference type="ARBA" id="ARBA00023136"/>
    </source>
</evidence>
<dbReference type="PANTHER" id="PTHR16631:SF13">
    <property type="entry name" value="GLUCAN ENDO-1,3-BETA-GLUCOSIDASE EGLC-RELATED"/>
    <property type="match status" value="1"/>
</dbReference>
<evidence type="ECO:0000256" key="11">
    <source>
        <dbReference type="ARBA" id="ARBA00022729"/>
    </source>
</evidence>
<dbReference type="InterPro" id="IPR000490">
    <property type="entry name" value="Glyco_hydro_17"/>
</dbReference>
<evidence type="ECO:0000256" key="16">
    <source>
        <dbReference type="ARBA" id="ARBA00023288"/>
    </source>
</evidence>
<evidence type="ECO:0000256" key="6">
    <source>
        <dbReference type="ARBA" id="ARBA00019762"/>
    </source>
</evidence>
<evidence type="ECO:0000256" key="21">
    <source>
        <dbReference type="ARBA" id="ARBA00032906"/>
    </source>
</evidence>
<dbReference type="InterPro" id="IPR050732">
    <property type="entry name" value="Beta-glucan_modifiers"/>
</dbReference>
<dbReference type="PANTHER" id="PTHR16631">
    <property type="entry name" value="GLUCAN 1,3-BETA-GLUCOSIDASE"/>
    <property type="match status" value="1"/>
</dbReference>
<dbReference type="EC" id="3.2.1.39" evidence="5"/>
<dbReference type="Pfam" id="PF00332">
    <property type="entry name" value="Glyco_hydro_17"/>
    <property type="match status" value="1"/>
</dbReference>
<comment type="similarity">
    <text evidence="4 22">Belongs to the glycosyl hydrolase 17 family.</text>
</comment>
<dbReference type="GO" id="GO:0009986">
    <property type="term" value="C:cell surface"/>
    <property type="evidence" value="ECO:0007669"/>
    <property type="project" value="TreeGrafter"/>
</dbReference>
<dbReference type="GO" id="GO:0005886">
    <property type="term" value="C:plasma membrane"/>
    <property type="evidence" value="ECO:0007669"/>
    <property type="project" value="UniProtKB-SubCell"/>
</dbReference>
<evidence type="ECO:0000256" key="14">
    <source>
        <dbReference type="ARBA" id="ARBA00023180"/>
    </source>
</evidence>
<dbReference type="OrthoDB" id="77201at2759"/>
<keyword evidence="11 23" id="KW-0732">Signal</keyword>
<organism evidence="24 25">
    <name type="scientific">Clohesyomyces aquaticus</name>
    <dbReference type="NCBI Taxonomy" id="1231657"/>
    <lineage>
        <taxon>Eukaryota</taxon>
        <taxon>Fungi</taxon>
        <taxon>Dikarya</taxon>
        <taxon>Ascomycota</taxon>
        <taxon>Pezizomycotina</taxon>
        <taxon>Dothideomycetes</taxon>
        <taxon>Pleosporomycetidae</taxon>
        <taxon>Pleosporales</taxon>
        <taxon>Lindgomycetaceae</taxon>
        <taxon>Clohesyomyces</taxon>
    </lineage>
</organism>
<keyword evidence="13" id="KW-0472">Membrane</keyword>
<dbReference type="GO" id="GO:0042973">
    <property type="term" value="F:glucan endo-1,3-beta-D-glucosidase activity"/>
    <property type="evidence" value="ECO:0007669"/>
    <property type="project" value="UniProtKB-EC"/>
</dbReference>
<keyword evidence="12 24" id="KW-0378">Hydrolase</keyword>
<keyword evidence="9" id="KW-0964">Secreted</keyword>